<dbReference type="Proteomes" id="UP000824120">
    <property type="component" value="Chromosome 4"/>
</dbReference>
<gene>
    <name evidence="1" type="ORF">H5410_022367</name>
</gene>
<dbReference type="PANTHER" id="PTHR46023">
    <property type="entry name" value="LIPASE CLASS 3 PROTEIN-LIKE"/>
    <property type="match status" value="1"/>
</dbReference>
<evidence type="ECO:0000313" key="1">
    <source>
        <dbReference type="EMBL" id="KAG5611086.1"/>
    </source>
</evidence>
<reference evidence="1 2" key="1">
    <citation type="submission" date="2020-09" db="EMBL/GenBank/DDBJ databases">
        <title>De no assembly of potato wild relative species, Solanum commersonii.</title>
        <authorList>
            <person name="Cho K."/>
        </authorList>
    </citation>
    <scope>NUCLEOTIDE SEQUENCE [LARGE SCALE GENOMIC DNA]</scope>
    <source>
        <strain evidence="1">LZ3.2</strain>
        <tissue evidence="1">Leaf</tissue>
    </source>
</reference>
<organism evidence="1 2">
    <name type="scientific">Solanum commersonii</name>
    <name type="common">Commerson's wild potato</name>
    <name type="synonym">Commerson's nightshade</name>
    <dbReference type="NCBI Taxonomy" id="4109"/>
    <lineage>
        <taxon>Eukaryota</taxon>
        <taxon>Viridiplantae</taxon>
        <taxon>Streptophyta</taxon>
        <taxon>Embryophyta</taxon>
        <taxon>Tracheophyta</taxon>
        <taxon>Spermatophyta</taxon>
        <taxon>Magnoliopsida</taxon>
        <taxon>eudicotyledons</taxon>
        <taxon>Gunneridae</taxon>
        <taxon>Pentapetalae</taxon>
        <taxon>asterids</taxon>
        <taxon>lamiids</taxon>
        <taxon>Solanales</taxon>
        <taxon>Solanaceae</taxon>
        <taxon>Solanoideae</taxon>
        <taxon>Solaneae</taxon>
        <taxon>Solanum</taxon>
    </lineage>
</organism>
<protein>
    <submittedName>
        <fullName evidence="1">Uncharacterized protein</fullName>
    </submittedName>
</protein>
<dbReference type="OrthoDB" id="1933601at2759"/>
<proteinExistence type="predicted"/>
<dbReference type="AlphaFoldDB" id="A0A9J5ZJ69"/>
<sequence length="107" mass="11671">MTWELEESGKHFITTIINGSDLVPTFSTDSVLPTPISQNPPSMPNVLASMKITCIDSMLPLPLTPLDNCLTVVEVVGVLDGRLKENITSLQEGVSKGGFCIMMYMRI</sequence>
<keyword evidence="2" id="KW-1185">Reference proteome</keyword>
<dbReference type="PANTHER" id="PTHR46023:SF6">
    <property type="entry name" value="LIPASE CLASS 3 FAMILY PROTEIN"/>
    <property type="match status" value="1"/>
</dbReference>
<dbReference type="EMBL" id="JACXVP010000004">
    <property type="protein sequence ID" value="KAG5611086.1"/>
    <property type="molecule type" value="Genomic_DNA"/>
</dbReference>
<accession>A0A9J5ZJ69</accession>
<comment type="caution">
    <text evidence="1">The sequence shown here is derived from an EMBL/GenBank/DDBJ whole genome shotgun (WGS) entry which is preliminary data.</text>
</comment>
<evidence type="ECO:0000313" key="2">
    <source>
        <dbReference type="Proteomes" id="UP000824120"/>
    </source>
</evidence>
<name>A0A9J5ZJ69_SOLCO</name>